<dbReference type="Gene3D" id="2.160.20.10">
    <property type="entry name" value="Single-stranded right-handed beta-helix, Pectin lyase-like"/>
    <property type="match status" value="2"/>
</dbReference>
<evidence type="ECO:0000313" key="2">
    <source>
        <dbReference type="EMBL" id="PYD39048.1"/>
    </source>
</evidence>
<dbReference type="AlphaFoldDB" id="A0A318P1T1"/>
<dbReference type="InterPro" id="IPR039448">
    <property type="entry name" value="Beta_helix"/>
</dbReference>
<name>A0A318P1T1_SERPL</name>
<dbReference type="Proteomes" id="UP000248196">
    <property type="component" value="Unassembled WGS sequence"/>
</dbReference>
<dbReference type="InterPro" id="IPR012334">
    <property type="entry name" value="Pectin_lyas_fold"/>
</dbReference>
<feature type="domain" description="Right handed beta helix" evidence="1">
    <location>
        <begin position="197"/>
        <end position="341"/>
    </location>
</feature>
<dbReference type="InterPro" id="IPR011050">
    <property type="entry name" value="Pectin_lyase_fold/virulence"/>
</dbReference>
<dbReference type="SMART" id="SM00710">
    <property type="entry name" value="PbH1"/>
    <property type="match status" value="5"/>
</dbReference>
<protein>
    <recommendedName>
        <fullName evidence="1">Right handed beta helix domain-containing protein</fullName>
    </recommendedName>
</protein>
<dbReference type="SUPFAM" id="SSF51126">
    <property type="entry name" value="Pectin lyase-like"/>
    <property type="match status" value="2"/>
</dbReference>
<dbReference type="OrthoDB" id="606446at2"/>
<dbReference type="EMBL" id="PESE01000002">
    <property type="protein sequence ID" value="PYD39048.1"/>
    <property type="molecule type" value="Genomic_DNA"/>
</dbReference>
<evidence type="ECO:0000313" key="3">
    <source>
        <dbReference type="Proteomes" id="UP000248196"/>
    </source>
</evidence>
<sequence length="700" mass="74676">MTDTCIDIIALGQQTAPTGSLMKVAAFKAGLLGKQIRGTLGGGTFVAVPAAGITPDGCIYVAQPASSPYCWMRVLDADSVLNPEMFGAVGDGLNNDYPALKQLFSYANSVASAQSPQKMVLGGHYRLADVVEPNQTTPFEPLDAPGFTTIGGGGKLYLDNNKTTLTMVQFVNKTDFTFGDLTLTRNGSDPTRLWSKQATALFVDGGQRFRLHDLDLFMHTDAISIRQSESFEVVSNKCHELGEEGIAVRGSRRWVLRDNEIYHHNGDGILLKTSSTSSFDGKILNNRLYDAIGAPDTAQGHRGGGITLNDENGGSTTFFRNLLVQGNSLTNLSYGIAFTNIEDWEVADNFVDTLDRFGIIVDSELSNNPQKNPIKRSKCVGNTVRNTVQNGISFTTLNEILVQYALIADNQVDTCGTSPTAEYPGISATGATITGNRVLNCKVGLSASGCVTSGNFFEGSTFTSAGSGSNYIKLAAGGSFVGNRVTDSNQGHIRLSDPGSFVFADNIVQLSSSFAGLYLIGSDYGPNTVIGKNVFDTAFTAVTKFQIGITSIRRIQMDASAYGRREFRYDSQPPTGIDVRVGDEVYNFNAVQGQPRKFSCVSVGEDPVWVGGDFVDLLVSSLPQDVTLAPGASLDIDAQLAAVQPTFVANGVKFNQSPKKVKSTVCVSEAGTVTFTLTNPTSSAVTLPGLKLTTRCNNGN</sequence>
<dbReference type="Pfam" id="PF13229">
    <property type="entry name" value="Beta_helix"/>
    <property type="match status" value="1"/>
</dbReference>
<dbReference type="InterPro" id="IPR006626">
    <property type="entry name" value="PbH1"/>
</dbReference>
<gene>
    <name evidence="2" type="ORF">CT690_08400</name>
</gene>
<proteinExistence type="predicted"/>
<dbReference type="RefSeq" id="WP_004943168.1">
    <property type="nucleotide sequence ID" value="NZ_PESE01000002.1"/>
</dbReference>
<evidence type="ECO:0000259" key="1">
    <source>
        <dbReference type="Pfam" id="PF13229"/>
    </source>
</evidence>
<organism evidence="2 3">
    <name type="scientific">Serratia plymuthica</name>
    <dbReference type="NCBI Taxonomy" id="82996"/>
    <lineage>
        <taxon>Bacteria</taxon>
        <taxon>Pseudomonadati</taxon>
        <taxon>Pseudomonadota</taxon>
        <taxon>Gammaproteobacteria</taxon>
        <taxon>Enterobacterales</taxon>
        <taxon>Yersiniaceae</taxon>
        <taxon>Serratia</taxon>
    </lineage>
</organism>
<reference evidence="2 3" key="1">
    <citation type="submission" date="2017-11" db="EMBL/GenBank/DDBJ databases">
        <title>Genome sequence of the oocydin A producing rhizobacterium Serratia plymuthica 4Rx5.</title>
        <authorList>
            <person name="Matilla M.A."/>
            <person name="Udaondo Z."/>
            <person name="Salmond G.P.C."/>
        </authorList>
    </citation>
    <scope>NUCLEOTIDE SEQUENCE [LARGE SCALE GENOMIC DNA]</scope>
    <source>
        <strain evidence="2 3">4Rx5</strain>
    </source>
</reference>
<comment type="caution">
    <text evidence="2">The sequence shown here is derived from an EMBL/GenBank/DDBJ whole genome shotgun (WGS) entry which is preliminary data.</text>
</comment>
<accession>A0A318P1T1</accession>